<keyword evidence="3" id="KW-1185">Reference proteome</keyword>
<proteinExistence type="predicted"/>
<dbReference type="STRING" id="709881.SAMN04489832_1869"/>
<name>A0A1N5VTN0_9ACTN</name>
<keyword evidence="1" id="KW-0472">Membrane</keyword>
<dbReference type="EMBL" id="FSQT01000001">
    <property type="protein sequence ID" value="SIM76343.1"/>
    <property type="molecule type" value="Genomic_DNA"/>
</dbReference>
<reference evidence="3" key="1">
    <citation type="submission" date="2016-12" db="EMBL/GenBank/DDBJ databases">
        <authorList>
            <person name="Varghese N."/>
            <person name="Submissions S."/>
        </authorList>
    </citation>
    <scope>NUCLEOTIDE SEQUENCE [LARGE SCALE GENOMIC DNA]</scope>
    <source>
        <strain evidence="3">DSM 45599</strain>
    </source>
</reference>
<evidence type="ECO:0000313" key="2">
    <source>
        <dbReference type="EMBL" id="SIM76343.1"/>
    </source>
</evidence>
<sequence>MRWRIGYRLRNALIVGGTVGMGLFGWQTLTADVPSRPPAVDVCSLVRPETIARLVPEASPPTIEPGNGGYIWCVYSGSVGAGDDRAEVELWFGYHRLTRAEGESAVQRARDEARAWRCMICRPRPTPVRIGDESYEYGRTGNDGRQSAQVTARVGTVAIVAELDTPYASRDAIFEAVRSLAQEVAARCHARC</sequence>
<protein>
    <recommendedName>
        <fullName evidence="4">DUF3558 domain-containing protein</fullName>
    </recommendedName>
</protein>
<evidence type="ECO:0000256" key="1">
    <source>
        <dbReference type="SAM" id="Phobius"/>
    </source>
</evidence>
<accession>A0A1N5VTN0</accession>
<keyword evidence="1" id="KW-1133">Transmembrane helix</keyword>
<keyword evidence="1" id="KW-0812">Transmembrane</keyword>
<evidence type="ECO:0000313" key="3">
    <source>
        <dbReference type="Proteomes" id="UP000185124"/>
    </source>
</evidence>
<organism evidence="2 3">
    <name type="scientific">Micromonospora cremea</name>
    <dbReference type="NCBI Taxonomy" id="709881"/>
    <lineage>
        <taxon>Bacteria</taxon>
        <taxon>Bacillati</taxon>
        <taxon>Actinomycetota</taxon>
        <taxon>Actinomycetes</taxon>
        <taxon>Micromonosporales</taxon>
        <taxon>Micromonosporaceae</taxon>
        <taxon>Micromonospora</taxon>
    </lineage>
</organism>
<dbReference type="OrthoDB" id="3247493at2"/>
<dbReference type="Proteomes" id="UP000185124">
    <property type="component" value="Unassembled WGS sequence"/>
</dbReference>
<dbReference type="RefSeq" id="WP_074310481.1">
    <property type="nucleotide sequence ID" value="NZ_FSQT01000001.1"/>
</dbReference>
<dbReference type="AlphaFoldDB" id="A0A1N5VTN0"/>
<feature type="transmembrane region" description="Helical" evidence="1">
    <location>
        <begin position="12"/>
        <end position="29"/>
    </location>
</feature>
<gene>
    <name evidence="2" type="ORF">SAMN04489832_1869</name>
</gene>
<evidence type="ECO:0008006" key="4">
    <source>
        <dbReference type="Google" id="ProtNLM"/>
    </source>
</evidence>